<organism evidence="2 3">
    <name type="scientific">Reyranella soli</name>
    <dbReference type="NCBI Taxonomy" id="1230389"/>
    <lineage>
        <taxon>Bacteria</taxon>
        <taxon>Pseudomonadati</taxon>
        <taxon>Pseudomonadota</taxon>
        <taxon>Alphaproteobacteria</taxon>
        <taxon>Hyphomicrobiales</taxon>
        <taxon>Reyranellaceae</taxon>
        <taxon>Reyranella</taxon>
    </lineage>
</organism>
<keyword evidence="3" id="KW-1185">Reference proteome</keyword>
<gene>
    <name evidence="2" type="ORF">RSO01_06420</name>
</gene>
<sequence>MTDANNRPLHGVRVLDFSTTIAGPHCTRLLADMGADVIKIESPEGDLMRSRPVQRNGAGTMFGQLNAGKRCIVLDLKKPEAIAAVKALVKTVDIVVENYRPGVMKRLGLDYPELAKINPKIIYGAISGYGQTGPAAGRPAYAPVIHASTGYDMAHLVYQQGRQRPDNCGIFVADYASGAYALGGILAALHQRHVTGKGQMVDVSMFEALVGMLLGEVNRAQFDFDMPSRPMYGPVEAKDGFVMLATASERTFQDMATAAGRRDWLTDPRFEKYADRRMNWDQFVDEFEAWSRTLTVRECVAALEKHGVPCSPYLTVTEALQDAQVEHRGSLCTIEDSGGSYKSPAPPFRFSGSPVQSGPKVADLGEHTKKVLQEAGLDEAEIKALVK</sequence>
<evidence type="ECO:0000256" key="1">
    <source>
        <dbReference type="ARBA" id="ARBA00022679"/>
    </source>
</evidence>
<dbReference type="RefSeq" id="WP_147146154.1">
    <property type="nucleotide sequence ID" value="NZ_BKAJ01000011.1"/>
</dbReference>
<dbReference type="Proteomes" id="UP000321058">
    <property type="component" value="Unassembled WGS sequence"/>
</dbReference>
<reference evidence="2 3" key="1">
    <citation type="submission" date="2019-07" db="EMBL/GenBank/DDBJ databases">
        <title>Whole genome shotgun sequence of Reyranella soli NBRC 108950.</title>
        <authorList>
            <person name="Hosoyama A."/>
            <person name="Uohara A."/>
            <person name="Ohji S."/>
            <person name="Ichikawa N."/>
        </authorList>
    </citation>
    <scope>NUCLEOTIDE SEQUENCE [LARGE SCALE GENOMIC DNA]</scope>
    <source>
        <strain evidence="2 3">NBRC 108950</strain>
    </source>
</reference>
<evidence type="ECO:0000313" key="2">
    <source>
        <dbReference type="EMBL" id="GEP53476.1"/>
    </source>
</evidence>
<accession>A0A512N3B7</accession>
<dbReference type="InterPro" id="IPR050483">
    <property type="entry name" value="CoA-transferase_III_domain"/>
</dbReference>
<dbReference type="InterPro" id="IPR003673">
    <property type="entry name" value="CoA-Trfase_fam_III"/>
</dbReference>
<dbReference type="InterPro" id="IPR044855">
    <property type="entry name" value="CoA-Trfase_III_dom3_sf"/>
</dbReference>
<comment type="caution">
    <text evidence="2">The sequence shown here is derived from an EMBL/GenBank/DDBJ whole genome shotgun (WGS) entry which is preliminary data.</text>
</comment>
<dbReference type="PANTHER" id="PTHR48207">
    <property type="entry name" value="SUCCINATE--HYDROXYMETHYLGLUTARATE COA-TRANSFERASE"/>
    <property type="match status" value="1"/>
</dbReference>
<evidence type="ECO:0000313" key="3">
    <source>
        <dbReference type="Proteomes" id="UP000321058"/>
    </source>
</evidence>
<name>A0A512N3B7_9HYPH</name>
<dbReference type="OrthoDB" id="9781472at2"/>
<protein>
    <submittedName>
        <fullName evidence="2">CoA transferase</fullName>
    </submittedName>
</protein>
<keyword evidence="1 2" id="KW-0808">Transferase</keyword>
<dbReference type="AlphaFoldDB" id="A0A512N3B7"/>
<dbReference type="GO" id="GO:0008410">
    <property type="term" value="F:CoA-transferase activity"/>
    <property type="evidence" value="ECO:0007669"/>
    <property type="project" value="TreeGrafter"/>
</dbReference>
<dbReference type="Gene3D" id="3.30.1540.10">
    <property type="entry name" value="formyl-coa transferase, domain 3"/>
    <property type="match status" value="1"/>
</dbReference>
<dbReference type="SUPFAM" id="SSF89796">
    <property type="entry name" value="CoA-transferase family III (CaiB/BaiF)"/>
    <property type="match status" value="1"/>
</dbReference>
<dbReference type="EMBL" id="BKAJ01000011">
    <property type="protein sequence ID" value="GEP53476.1"/>
    <property type="molecule type" value="Genomic_DNA"/>
</dbReference>
<dbReference type="Pfam" id="PF02515">
    <property type="entry name" value="CoA_transf_3"/>
    <property type="match status" value="1"/>
</dbReference>
<dbReference type="InterPro" id="IPR023606">
    <property type="entry name" value="CoA-Trfase_III_dom_1_sf"/>
</dbReference>
<dbReference type="Gene3D" id="3.40.50.10540">
    <property type="entry name" value="Crotonobetainyl-coa:carnitine coa-transferase, domain 1"/>
    <property type="match status" value="1"/>
</dbReference>
<proteinExistence type="predicted"/>
<dbReference type="PANTHER" id="PTHR48207:SF3">
    <property type="entry name" value="SUCCINATE--HYDROXYMETHYLGLUTARATE COA-TRANSFERASE"/>
    <property type="match status" value="1"/>
</dbReference>